<dbReference type="Pfam" id="PF03600">
    <property type="entry name" value="CitMHS"/>
    <property type="match status" value="1"/>
</dbReference>
<dbReference type="Proteomes" id="UP000198656">
    <property type="component" value="Unassembled WGS sequence"/>
</dbReference>
<keyword evidence="3" id="KW-0813">Transport</keyword>
<sequence>MTVKLEEQPSNVQPINNQLKSIDAKPGMDKELLKVFGFFVIAGLGWILPAPAPITPIGMKVFLVFLATVYGWTVTKHVWPSLLACLMFPLSGVVNMKQFIAMGWGSDAFYFMILTFALIKFLEEAGVSQFLASWLMSRKFIQGHPWRLIFMILVTAYVVCSLVNTFIGIFLVWEIVYTITKTIKQKPFDKFPTLMIFGVAMMGALSLSAMPWGNNSIINLGVYANLMGEPGNMVRYIIYTVPVGILSIIAYLVLCKYVFKLDITPLKELTGNMIDPKDLQLTKVKKIALVALGSFILLLLLPSLLPKGTPLWYLLNNMGIVGVMVFVFAVLSLIKVDGKNIFDFAAFARNGIPWNMVAMVVVILAIGGCLMSPSTGINAFLQQNMAPLLTSLSPVMFVIAITTITLVLTNFMINMVIVAIFLPVAISMSATIGIHPEQISYLIMVVSTIAILTPAASAASVLLFPNTEWIRAKDIYQYGGITVLVVTVIAVAVNYLFMGFFY</sequence>
<reference evidence="10" key="1">
    <citation type="submission" date="2016-10" db="EMBL/GenBank/DDBJ databases">
        <authorList>
            <person name="Varghese N."/>
            <person name="Submissions S."/>
        </authorList>
    </citation>
    <scope>NUCLEOTIDE SEQUENCE [LARGE SCALE GENOMIC DNA]</scope>
    <source>
        <strain evidence="10">DSM 8344</strain>
    </source>
</reference>
<dbReference type="GO" id="GO:0022857">
    <property type="term" value="F:transmembrane transporter activity"/>
    <property type="evidence" value="ECO:0007669"/>
    <property type="project" value="TreeGrafter"/>
</dbReference>
<feature type="transmembrane region" description="Helical" evidence="7">
    <location>
        <begin position="79"/>
        <end position="96"/>
    </location>
</feature>
<feature type="transmembrane region" description="Helical" evidence="7">
    <location>
        <begin position="287"/>
        <end position="305"/>
    </location>
</feature>
<comment type="similarity">
    <text evidence="2">Belongs to the SLC13A/DASS transporter (TC 2.A.47) family. NADC subfamily.</text>
</comment>
<keyword evidence="10" id="KW-1185">Reference proteome</keyword>
<dbReference type="InterPro" id="IPR004680">
    <property type="entry name" value="Cit_transptr-like_dom"/>
</dbReference>
<dbReference type="OrthoDB" id="5445144at2"/>
<feature type="transmembrane region" description="Helical" evidence="7">
    <location>
        <begin position="441"/>
        <end position="464"/>
    </location>
</feature>
<feature type="transmembrane region" description="Helical" evidence="7">
    <location>
        <begin position="148"/>
        <end position="173"/>
    </location>
</feature>
<feature type="transmembrane region" description="Helical" evidence="7">
    <location>
        <begin position="415"/>
        <end position="435"/>
    </location>
</feature>
<feature type="transmembrane region" description="Helical" evidence="7">
    <location>
        <begin position="32"/>
        <end position="50"/>
    </location>
</feature>
<keyword evidence="5 7" id="KW-1133">Transmembrane helix</keyword>
<dbReference type="GO" id="GO:0005886">
    <property type="term" value="C:plasma membrane"/>
    <property type="evidence" value="ECO:0007669"/>
    <property type="project" value="TreeGrafter"/>
</dbReference>
<dbReference type="RefSeq" id="WP_092334874.1">
    <property type="nucleotide sequence ID" value="NZ_FNCP01000023.1"/>
</dbReference>
<feature type="transmembrane region" description="Helical" evidence="7">
    <location>
        <begin position="194"/>
        <end position="213"/>
    </location>
</feature>
<dbReference type="EMBL" id="FNCP01000023">
    <property type="protein sequence ID" value="SDH95857.1"/>
    <property type="molecule type" value="Genomic_DNA"/>
</dbReference>
<feature type="transmembrane region" description="Helical" evidence="7">
    <location>
        <begin position="233"/>
        <end position="254"/>
    </location>
</feature>
<feature type="domain" description="Citrate transporter-like" evidence="8">
    <location>
        <begin position="76"/>
        <end position="440"/>
    </location>
</feature>
<evidence type="ECO:0000256" key="7">
    <source>
        <dbReference type="SAM" id="Phobius"/>
    </source>
</evidence>
<dbReference type="STRING" id="1121419.SAMN05443529_1234"/>
<feature type="transmembrane region" description="Helical" evidence="7">
    <location>
        <begin position="311"/>
        <end position="334"/>
    </location>
</feature>
<name>A0A1G8GNG5_9FIRM</name>
<feature type="transmembrane region" description="Helical" evidence="7">
    <location>
        <begin position="354"/>
        <end position="373"/>
    </location>
</feature>
<evidence type="ECO:0000256" key="3">
    <source>
        <dbReference type="ARBA" id="ARBA00022448"/>
    </source>
</evidence>
<evidence type="ECO:0000256" key="2">
    <source>
        <dbReference type="ARBA" id="ARBA00006772"/>
    </source>
</evidence>
<evidence type="ECO:0000256" key="1">
    <source>
        <dbReference type="ARBA" id="ARBA00004141"/>
    </source>
</evidence>
<dbReference type="AlphaFoldDB" id="A0A1G8GNG5"/>
<gene>
    <name evidence="9" type="ORF">SAMN05443529_1234</name>
</gene>
<keyword evidence="4 7" id="KW-0812">Transmembrane</keyword>
<feature type="transmembrane region" description="Helical" evidence="7">
    <location>
        <begin position="385"/>
        <end position="408"/>
    </location>
</feature>
<protein>
    <submittedName>
        <fullName evidence="9">Di-and tricarboxylate transporter</fullName>
    </submittedName>
</protein>
<keyword evidence="6 7" id="KW-0472">Membrane</keyword>
<accession>A0A1G8GNG5</accession>
<proteinExistence type="inferred from homology"/>
<feature type="transmembrane region" description="Helical" evidence="7">
    <location>
        <begin position="108"/>
        <end position="136"/>
    </location>
</feature>
<evidence type="ECO:0000256" key="5">
    <source>
        <dbReference type="ARBA" id="ARBA00022989"/>
    </source>
</evidence>
<evidence type="ECO:0000313" key="9">
    <source>
        <dbReference type="EMBL" id="SDH95857.1"/>
    </source>
</evidence>
<dbReference type="PANTHER" id="PTHR10283">
    <property type="entry name" value="SOLUTE CARRIER FAMILY 13 MEMBER"/>
    <property type="match status" value="1"/>
</dbReference>
<evidence type="ECO:0000256" key="6">
    <source>
        <dbReference type="ARBA" id="ARBA00023136"/>
    </source>
</evidence>
<evidence type="ECO:0000259" key="8">
    <source>
        <dbReference type="Pfam" id="PF03600"/>
    </source>
</evidence>
<feature type="transmembrane region" description="Helical" evidence="7">
    <location>
        <begin position="476"/>
        <end position="497"/>
    </location>
</feature>
<comment type="subcellular location">
    <subcellularLocation>
        <location evidence="1">Membrane</location>
        <topology evidence="1">Multi-pass membrane protein</topology>
    </subcellularLocation>
</comment>
<evidence type="ECO:0000313" key="10">
    <source>
        <dbReference type="Proteomes" id="UP000198656"/>
    </source>
</evidence>
<evidence type="ECO:0000256" key="4">
    <source>
        <dbReference type="ARBA" id="ARBA00022692"/>
    </source>
</evidence>
<organism evidence="9 10">
    <name type="scientific">Desulfosporosinus hippei DSM 8344</name>
    <dbReference type="NCBI Taxonomy" id="1121419"/>
    <lineage>
        <taxon>Bacteria</taxon>
        <taxon>Bacillati</taxon>
        <taxon>Bacillota</taxon>
        <taxon>Clostridia</taxon>
        <taxon>Eubacteriales</taxon>
        <taxon>Desulfitobacteriaceae</taxon>
        <taxon>Desulfosporosinus</taxon>
    </lineage>
</organism>
<dbReference type="PANTHER" id="PTHR10283:SF82">
    <property type="entry name" value="SOLUTE CARRIER FAMILY 13 MEMBER 2"/>
    <property type="match status" value="1"/>
</dbReference>